<evidence type="ECO:0000259" key="5">
    <source>
        <dbReference type="PROSITE" id="PS50977"/>
    </source>
</evidence>
<keyword evidence="1" id="KW-0805">Transcription regulation</keyword>
<evidence type="ECO:0000256" key="1">
    <source>
        <dbReference type="ARBA" id="ARBA00023015"/>
    </source>
</evidence>
<dbReference type="PROSITE" id="PS50977">
    <property type="entry name" value="HTH_TETR_2"/>
    <property type="match status" value="1"/>
</dbReference>
<dbReference type="InterPro" id="IPR041490">
    <property type="entry name" value="KstR2_TetR_C"/>
</dbReference>
<proteinExistence type="predicted"/>
<feature type="DNA-binding region" description="H-T-H motif" evidence="4">
    <location>
        <begin position="33"/>
        <end position="52"/>
    </location>
</feature>
<dbReference type="InterPro" id="IPR001647">
    <property type="entry name" value="HTH_TetR"/>
</dbReference>
<feature type="domain" description="HTH tetR-type" evidence="5">
    <location>
        <begin position="10"/>
        <end position="70"/>
    </location>
</feature>
<dbReference type="Gene3D" id="1.10.10.60">
    <property type="entry name" value="Homeodomain-like"/>
    <property type="match status" value="1"/>
</dbReference>
<comment type="caution">
    <text evidence="6">The sequence shown here is derived from an EMBL/GenBank/DDBJ whole genome shotgun (WGS) entry which is preliminary data.</text>
</comment>
<evidence type="ECO:0000256" key="3">
    <source>
        <dbReference type="ARBA" id="ARBA00023163"/>
    </source>
</evidence>
<keyword evidence="3" id="KW-0804">Transcription</keyword>
<dbReference type="InterPro" id="IPR036271">
    <property type="entry name" value="Tet_transcr_reg_TetR-rel_C_sf"/>
</dbReference>
<gene>
    <name evidence="6" type="ORF">H0241_10810</name>
</gene>
<keyword evidence="2 4" id="KW-0238">DNA-binding</keyword>
<dbReference type="InterPro" id="IPR050109">
    <property type="entry name" value="HTH-type_TetR-like_transc_reg"/>
</dbReference>
<dbReference type="SUPFAM" id="SSF46689">
    <property type="entry name" value="Homeodomain-like"/>
    <property type="match status" value="1"/>
</dbReference>
<dbReference type="PRINTS" id="PR00455">
    <property type="entry name" value="HTHTETR"/>
</dbReference>
<dbReference type="Proteomes" id="UP000558284">
    <property type="component" value="Unassembled WGS sequence"/>
</dbReference>
<dbReference type="Gene3D" id="1.10.357.10">
    <property type="entry name" value="Tetracycline Repressor, domain 2"/>
    <property type="match status" value="1"/>
</dbReference>
<evidence type="ECO:0000313" key="7">
    <source>
        <dbReference type="Proteomes" id="UP000558284"/>
    </source>
</evidence>
<accession>A0A838B435</accession>
<dbReference type="Pfam" id="PF17932">
    <property type="entry name" value="TetR_C_24"/>
    <property type="match status" value="1"/>
</dbReference>
<dbReference type="EMBL" id="JACDTY010000004">
    <property type="protein sequence ID" value="MBA1140742.1"/>
    <property type="molecule type" value="Genomic_DNA"/>
</dbReference>
<name>A0A838B435_9HYPH</name>
<protein>
    <submittedName>
        <fullName evidence="6">TetR/AcrR family transcriptional regulator</fullName>
    </submittedName>
</protein>
<dbReference type="Pfam" id="PF00440">
    <property type="entry name" value="TetR_N"/>
    <property type="match status" value="1"/>
</dbReference>
<evidence type="ECO:0000313" key="6">
    <source>
        <dbReference type="EMBL" id="MBA1140742.1"/>
    </source>
</evidence>
<keyword evidence="7" id="KW-1185">Reference proteome</keyword>
<organism evidence="6 7">
    <name type="scientific">Mesorhizobium neociceri</name>
    <dbReference type="NCBI Taxonomy" id="1307853"/>
    <lineage>
        <taxon>Bacteria</taxon>
        <taxon>Pseudomonadati</taxon>
        <taxon>Pseudomonadota</taxon>
        <taxon>Alphaproteobacteria</taxon>
        <taxon>Hyphomicrobiales</taxon>
        <taxon>Phyllobacteriaceae</taxon>
        <taxon>Mesorhizobium</taxon>
    </lineage>
</organism>
<dbReference type="AlphaFoldDB" id="A0A838B435"/>
<reference evidence="6 7" key="1">
    <citation type="submission" date="2020-07" db="EMBL/GenBank/DDBJ databases">
        <title>Definition of the novel symbiovar canariense within Mesorhizobium novociceri, a new species of genus Mesorhizobium nodulating Cicer canariense in the Caldera de Taburiente National Park (La Palma, Canary Islands).</title>
        <authorList>
            <person name="Leon-Barrios M."/>
            <person name="Perez-Yepez J."/>
            <person name="Flores-Felix J.D."/>
            <person name="Ramirez-Baena M.H."/>
            <person name="Pulido-Suarez L."/>
            <person name="Igual J.M."/>
            <person name="Velazquez E."/>
            <person name="Peix A."/>
        </authorList>
    </citation>
    <scope>NUCLEOTIDE SEQUENCE [LARGE SCALE GENOMIC DNA]</scope>
    <source>
        <strain evidence="6 7">CCANP35</strain>
    </source>
</reference>
<evidence type="ECO:0000256" key="2">
    <source>
        <dbReference type="ARBA" id="ARBA00023125"/>
    </source>
</evidence>
<dbReference type="PANTHER" id="PTHR30055:SF234">
    <property type="entry name" value="HTH-TYPE TRANSCRIPTIONAL REGULATOR BETI"/>
    <property type="match status" value="1"/>
</dbReference>
<dbReference type="PANTHER" id="PTHR30055">
    <property type="entry name" value="HTH-TYPE TRANSCRIPTIONAL REGULATOR RUTR"/>
    <property type="match status" value="1"/>
</dbReference>
<sequence length="213" mass="23886">MLGVEIPLLDRPRADILRAAAICFMQRGYAASSIDDVARSLGSTKGRIYHHYPSKADLFADVFRAGMDMNFAAIEPVRVQPGPAIGRWRKMAAIHCGQMIRTKPFQRVVWEGVELYLRGATTPEQREEFTRLMQSRDAYGRIFREAIAAARDEGDMRFGTIGIAEQLMFLTLNSPLFWYTPRPTETDEDIEAIVGEVVAFAARGLGAAEENTR</sequence>
<dbReference type="RefSeq" id="WP_181057403.1">
    <property type="nucleotide sequence ID" value="NZ_JACDTY010000004.1"/>
</dbReference>
<dbReference type="SUPFAM" id="SSF48498">
    <property type="entry name" value="Tetracyclin repressor-like, C-terminal domain"/>
    <property type="match status" value="1"/>
</dbReference>
<dbReference type="GO" id="GO:0003700">
    <property type="term" value="F:DNA-binding transcription factor activity"/>
    <property type="evidence" value="ECO:0007669"/>
    <property type="project" value="TreeGrafter"/>
</dbReference>
<evidence type="ECO:0000256" key="4">
    <source>
        <dbReference type="PROSITE-ProRule" id="PRU00335"/>
    </source>
</evidence>
<dbReference type="InterPro" id="IPR009057">
    <property type="entry name" value="Homeodomain-like_sf"/>
</dbReference>
<dbReference type="GO" id="GO:0000976">
    <property type="term" value="F:transcription cis-regulatory region binding"/>
    <property type="evidence" value="ECO:0007669"/>
    <property type="project" value="TreeGrafter"/>
</dbReference>